<comment type="caution">
    <text evidence="2">The sequence shown here is derived from an EMBL/GenBank/DDBJ whole genome shotgun (WGS) entry which is preliminary data.</text>
</comment>
<keyword evidence="3" id="KW-1185">Reference proteome</keyword>
<name>A0AAP0S8V0_LIQFO</name>
<organism evidence="2 3">
    <name type="scientific">Liquidambar formosana</name>
    <name type="common">Formosan gum</name>
    <dbReference type="NCBI Taxonomy" id="63359"/>
    <lineage>
        <taxon>Eukaryota</taxon>
        <taxon>Viridiplantae</taxon>
        <taxon>Streptophyta</taxon>
        <taxon>Embryophyta</taxon>
        <taxon>Tracheophyta</taxon>
        <taxon>Spermatophyta</taxon>
        <taxon>Magnoliopsida</taxon>
        <taxon>eudicotyledons</taxon>
        <taxon>Gunneridae</taxon>
        <taxon>Pentapetalae</taxon>
        <taxon>Saxifragales</taxon>
        <taxon>Altingiaceae</taxon>
        <taxon>Liquidambar</taxon>
    </lineage>
</organism>
<sequence>MIIRNIFGAKRKYVNPERRAKTGAHDFEEKPIQTSANDQITGKGHSIILKGGFLKLPRRCIERQREKAMSRSILRRLTPYFTSRIRHNHRLLSSSALDHAPSPSPSPSFSISRCH</sequence>
<evidence type="ECO:0000313" key="3">
    <source>
        <dbReference type="Proteomes" id="UP001415857"/>
    </source>
</evidence>
<evidence type="ECO:0000256" key="1">
    <source>
        <dbReference type="SAM" id="MobiDB-lite"/>
    </source>
</evidence>
<dbReference type="AlphaFoldDB" id="A0AAP0S8V0"/>
<accession>A0AAP0S8V0</accession>
<feature type="region of interest" description="Disordered" evidence="1">
    <location>
        <begin position="92"/>
        <end position="115"/>
    </location>
</feature>
<protein>
    <submittedName>
        <fullName evidence="2">Uncharacterized protein</fullName>
    </submittedName>
</protein>
<proteinExistence type="predicted"/>
<evidence type="ECO:0000313" key="2">
    <source>
        <dbReference type="EMBL" id="KAK9289892.1"/>
    </source>
</evidence>
<dbReference type="EMBL" id="JBBPBK010000002">
    <property type="protein sequence ID" value="KAK9289892.1"/>
    <property type="molecule type" value="Genomic_DNA"/>
</dbReference>
<gene>
    <name evidence="2" type="ORF">L1049_008053</name>
</gene>
<reference evidence="2 3" key="1">
    <citation type="journal article" date="2024" name="Plant J.">
        <title>Genome sequences and population genomics reveal climatic adaptation and genomic divergence between two closely related sweetgum species.</title>
        <authorList>
            <person name="Xu W.Q."/>
            <person name="Ren C.Q."/>
            <person name="Zhang X.Y."/>
            <person name="Comes H.P."/>
            <person name="Liu X.H."/>
            <person name="Li Y.G."/>
            <person name="Kettle C.J."/>
            <person name="Jalonen R."/>
            <person name="Gaisberger H."/>
            <person name="Ma Y.Z."/>
            <person name="Qiu Y.X."/>
        </authorList>
    </citation>
    <scope>NUCLEOTIDE SEQUENCE [LARGE SCALE GENOMIC DNA]</scope>
    <source>
        <strain evidence="2">Hangzhou</strain>
    </source>
</reference>
<dbReference type="Proteomes" id="UP001415857">
    <property type="component" value="Unassembled WGS sequence"/>
</dbReference>